<dbReference type="PANTHER" id="PTHR33495">
    <property type="entry name" value="ANTI-SIGMA FACTOR ANTAGONIST TM_1081-RELATED-RELATED"/>
    <property type="match status" value="1"/>
</dbReference>
<dbReference type="InterPro" id="IPR003658">
    <property type="entry name" value="Anti-sigma_ant"/>
</dbReference>
<feature type="domain" description="STAS" evidence="3">
    <location>
        <begin position="1"/>
        <end position="98"/>
    </location>
</feature>
<evidence type="ECO:0000313" key="4">
    <source>
        <dbReference type="EMBL" id="SFA90128.1"/>
    </source>
</evidence>
<evidence type="ECO:0000259" key="3">
    <source>
        <dbReference type="PROSITE" id="PS50801"/>
    </source>
</evidence>
<protein>
    <recommendedName>
        <fullName evidence="2">Anti-sigma factor antagonist</fullName>
    </recommendedName>
</protein>
<dbReference type="SUPFAM" id="SSF52091">
    <property type="entry name" value="SpoIIaa-like"/>
    <property type="match status" value="1"/>
</dbReference>
<name>A0A1I0WPL4_SELRU</name>
<evidence type="ECO:0000256" key="1">
    <source>
        <dbReference type="ARBA" id="ARBA00009013"/>
    </source>
</evidence>
<dbReference type="RefSeq" id="WP_074814064.1">
    <property type="nucleotide sequence ID" value="NZ_FOJX01000003.1"/>
</dbReference>
<dbReference type="GO" id="GO:0043856">
    <property type="term" value="F:anti-sigma factor antagonist activity"/>
    <property type="evidence" value="ECO:0007669"/>
    <property type="project" value="InterPro"/>
</dbReference>
<dbReference type="AlphaFoldDB" id="A0A1I0WPL4"/>
<accession>A0A1I0WPL4</accession>
<organism evidence="4 5">
    <name type="scientific">Selenomonas ruminantium</name>
    <dbReference type="NCBI Taxonomy" id="971"/>
    <lineage>
        <taxon>Bacteria</taxon>
        <taxon>Bacillati</taxon>
        <taxon>Bacillota</taxon>
        <taxon>Negativicutes</taxon>
        <taxon>Selenomonadales</taxon>
        <taxon>Selenomonadaceae</taxon>
        <taxon>Selenomonas</taxon>
    </lineage>
</organism>
<dbReference type="PROSITE" id="PS50801">
    <property type="entry name" value="STAS"/>
    <property type="match status" value="1"/>
</dbReference>
<dbReference type="CDD" id="cd07043">
    <property type="entry name" value="STAS_anti-anti-sigma_factors"/>
    <property type="match status" value="1"/>
</dbReference>
<evidence type="ECO:0000313" key="5">
    <source>
        <dbReference type="Proteomes" id="UP000183843"/>
    </source>
</evidence>
<evidence type="ECO:0000256" key="2">
    <source>
        <dbReference type="RuleBase" id="RU003749"/>
    </source>
</evidence>
<comment type="similarity">
    <text evidence="1 2">Belongs to the anti-sigma-factor antagonist family.</text>
</comment>
<dbReference type="InterPro" id="IPR036513">
    <property type="entry name" value="STAS_dom_sf"/>
</dbReference>
<dbReference type="InterPro" id="IPR002645">
    <property type="entry name" value="STAS_dom"/>
</dbReference>
<sequence>MRSENSEGILTIFLMGDIDAQNAADIQQEIREIVKNQKDSTLVFDARELMYISSAGLRVMLTVQKEADRKISIINLSPEVLEIFRMAGFQYLMEVKGV</sequence>
<dbReference type="Pfam" id="PF01740">
    <property type="entry name" value="STAS"/>
    <property type="match status" value="1"/>
</dbReference>
<dbReference type="Proteomes" id="UP000183843">
    <property type="component" value="Unassembled WGS sequence"/>
</dbReference>
<dbReference type="Gene3D" id="3.30.750.24">
    <property type="entry name" value="STAS domain"/>
    <property type="match status" value="1"/>
</dbReference>
<dbReference type="EMBL" id="FOJX01000003">
    <property type="protein sequence ID" value="SFA90128.1"/>
    <property type="molecule type" value="Genomic_DNA"/>
</dbReference>
<proteinExistence type="inferred from homology"/>
<reference evidence="4 5" key="1">
    <citation type="submission" date="2016-10" db="EMBL/GenBank/DDBJ databases">
        <authorList>
            <person name="de Groot N.N."/>
        </authorList>
    </citation>
    <scope>NUCLEOTIDE SEQUENCE [LARGE SCALE GENOMIC DNA]</scope>
    <source>
        <strain evidence="4 5">L14</strain>
    </source>
</reference>
<gene>
    <name evidence="4" type="ORF">SAMN05216587_103148</name>
</gene>
<dbReference type="NCBIfam" id="TIGR00377">
    <property type="entry name" value="ant_ant_sig"/>
    <property type="match status" value="1"/>
</dbReference>